<keyword evidence="2" id="KW-1185">Reference proteome</keyword>
<proteinExistence type="predicted"/>
<dbReference type="Proteomes" id="UP000054324">
    <property type="component" value="Unassembled WGS sequence"/>
</dbReference>
<dbReference type="EMBL" id="KL605339">
    <property type="protein sequence ID" value="KER18244.1"/>
    <property type="molecule type" value="Genomic_DNA"/>
</dbReference>
<dbReference type="KEGG" id="ovi:T265_16194"/>
<evidence type="ECO:0000313" key="2">
    <source>
        <dbReference type="Proteomes" id="UP000054324"/>
    </source>
</evidence>
<reference evidence="1 2" key="1">
    <citation type="submission" date="2013-11" db="EMBL/GenBank/DDBJ databases">
        <title>Opisthorchis viverrini - life in the bile duct.</title>
        <authorList>
            <person name="Young N.D."/>
            <person name="Nagarajan N."/>
            <person name="Lin S.J."/>
            <person name="Korhonen P.K."/>
            <person name="Jex A.R."/>
            <person name="Hall R.S."/>
            <person name="Safavi-Hemami H."/>
            <person name="Kaewkong W."/>
            <person name="Bertrand D."/>
            <person name="Gao S."/>
            <person name="Seet Q."/>
            <person name="Wongkham S."/>
            <person name="Teh B.T."/>
            <person name="Wongkham C."/>
            <person name="Intapan P.M."/>
            <person name="Maleewong W."/>
            <person name="Yang X."/>
            <person name="Hu M."/>
            <person name="Wang Z."/>
            <person name="Hofmann A."/>
            <person name="Sternberg P.W."/>
            <person name="Tan P."/>
            <person name="Wang J."/>
            <person name="Gasser R.B."/>
        </authorList>
    </citation>
    <scope>NUCLEOTIDE SEQUENCE [LARGE SCALE GENOMIC DNA]</scope>
</reference>
<gene>
    <name evidence="1" type="ORF">T265_16194</name>
</gene>
<dbReference type="RefSeq" id="XP_009178009.1">
    <property type="nucleotide sequence ID" value="XM_009179745.1"/>
</dbReference>
<accession>A0A074ZSK1</accession>
<feature type="non-terminal residue" evidence="1">
    <location>
        <position position="1"/>
    </location>
</feature>
<evidence type="ECO:0000313" key="1">
    <source>
        <dbReference type="EMBL" id="KER18244.1"/>
    </source>
</evidence>
<feature type="non-terminal residue" evidence="1">
    <location>
        <position position="61"/>
    </location>
</feature>
<dbReference type="CTD" id="20330359"/>
<organism evidence="1 2">
    <name type="scientific">Opisthorchis viverrini</name>
    <name type="common">Southeast Asian liver fluke</name>
    <dbReference type="NCBI Taxonomy" id="6198"/>
    <lineage>
        <taxon>Eukaryota</taxon>
        <taxon>Metazoa</taxon>
        <taxon>Spiralia</taxon>
        <taxon>Lophotrochozoa</taxon>
        <taxon>Platyhelminthes</taxon>
        <taxon>Trematoda</taxon>
        <taxon>Digenea</taxon>
        <taxon>Opisthorchiida</taxon>
        <taxon>Opisthorchiata</taxon>
        <taxon>Opisthorchiidae</taxon>
        <taxon>Opisthorchis</taxon>
    </lineage>
</organism>
<sequence>DSEELEELGDRRRLAFDSEAGVRLRFATAVTLERDRDRDGVRLRDFGVALPADLLLWRVAT</sequence>
<protein>
    <submittedName>
        <fullName evidence="1">Uncharacterized protein</fullName>
    </submittedName>
</protein>
<name>A0A074ZSK1_OPIVI</name>
<dbReference type="GeneID" id="20330359"/>
<dbReference type="AlphaFoldDB" id="A0A074ZSK1"/>